<dbReference type="STRING" id="1469647.BC351_04545"/>
<accession>A0A1V4HKJ7</accession>
<dbReference type="InterPro" id="IPR037923">
    <property type="entry name" value="HTH-like"/>
</dbReference>
<keyword evidence="6" id="KW-1185">Reference proteome</keyword>
<gene>
    <name evidence="5" type="ORF">BC351_04545</name>
</gene>
<dbReference type="InterPro" id="IPR018062">
    <property type="entry name" value="HTH_AraC-typ_CS"/>
</dbReference>
<dbReference type="Pfam" id="PF07883">
    <property type="entry name" value="Cupin_2"/>
    <property type="match status" value="1"/>
</dbReference>
<dbReference type="InterPro" id="IPR013096">
    <property type="entry name" value="Cupin_2"/>
</dbReference>
<feature type="domain" description="HTH araC/xylS-type" evidence="4">
    <location>
        <begin position="202"/>
        <end position="300"/>
    </location>
</feature>
<comment type="caution">
    <text evidence="5">The sequence shown here is derived from an EMBL/GenBank/DDBJ whole genome shotgun (WGS) entry which is preliminary data.</text>
</comment>
<dbReference type="OrthoDB" id="625043at2"/>
<dbReference type="InterPro" id="IPR014710">
    <property type="entry name" value="RmlC-like_jellyroll"/>
</dbReference>
<dbReference type="SUPFAM" id="SSF51215">
    <property type="entry name" value="Regulatory protein AraC"/>
    <property type="match status" value="1"/>
</dbReference>
<keyword evidence="3" id="KW-0804">Transcription</keyword>
<dbReference type="InterPro" id="IPR009057">
    <property type="entry name" value="Homeodomain-like_sf"/>
</dbReference>
<dbReference type="Gene3D" id="1.10.10.60">
    <property type="entry name" value="Homeodomain-like"/>
    <property type="match status" value="2"/>
</dbReference>
<dbReference type="Pfam" id="PF12833">
    <property type="entry name" value="HTH_18"/>
    <property type="match status" value="1"/>
</dbReference>
<protein>
    <recommendedName>
        <fullName evidence="4">HTH araC/xylS-type domain-containing protein</fullName>
    </recommendedName>
</protein>
<dbReference type="Proteomes" id="UP000190626">
    <property type="component" value="Unassembled WGS sequence"/>
</dbReference>
<evidence type="ECO:0000256" key="3">
    <source>
        <dbReference type="ARBA" id="ARBA00023163"/>
    </source>
</evidence>
<dbReference type="InterPro" id="IPR018060">
    <property type="entry name" value="HTH_AraC"/>
</dbReference>
<dbReference type="EMBL" id="MBTG01000012">
    <property type="protein sequence ID" value="OPH57780.1"/>
    <property type="molecule type" value="Genomic_DNA"/>
</dbReference>
<dbReference type="PANTHER" id="PTHR43280:SF2">
    <property type="entry name" value="HTH-TYPE TRANSCRIPTIONAL REGULATOR EXSA"/>
    <property type="match status" value="1"/>
</dbReference>
<evidence type="ECO:0000256" key="1">
    <source>
        <dbReference type="ARBA" id="ARBA00023015"/>
    </source>
</evidence>
<name>A0A1V4HKJ7_9BACL</name>
<dbReference type="RefSeq" id="WP_079413346.1">
    <property type="nucleotide sequence ID" value="NZ_MBTG01000012.1"/>
</dbReference>
<dbReference type="SUPFAM" id="SSF46689">
    <property type="entry name" value="Homeodomain-like"/>
    <property type="match status" value="2"/>
</dbReference>
<sequence length="309" mass="35693">MSETLRVDYRTLSPYVRYVHEVELPAGSRLPKRHIYDYEFIYVLKGSGTIWIEERSYAIRSGDLVHIRPHLANEMHIADEGPMLCFAVHFDYVFLGEGLDFSPYSVYLGRKAEGAESNGESWLGNRPTVVLAEMEIPEKMQPLAAQQFYEVFRELQHCFEESRTDAPLRLKTLLLQLIGHIHSELMSKEGVRIGHSHADLVLDAITYMEAHFTERISSGLLAKRAALTPKYFGTIFRQATGQSVADYLLRLRMEEAKRLLRERKYTVQEIAEIIGIGDLYYFSKLFKRVEGIPPKRYADSILWLERGKE</sequence>
<dbReference type="SMART" id="SM00342">
    <property type="entry name" value="HTH_ARAC"/>
    <property type="match status" value="1"/>
</dbReference>
<reference evidence="6" key="1">
    <citation type="submission" date="2016-07" db="EMBL/GenBank/DDBJ databases">
        <authorList>
            <person name="Florea S."/>
            <person name="Webb J.S."/>
            <person name="Jaromczyk J."/>
            <person name="Schardl C.L."/>
        </authorList>
    </citation>
    <scope>NUCLEOTIDE SEQUENCE [LARGE SCALE GENOMIC DNA]</scope>
    <source>
        <strain evidence="6">CY1</strain>
    </source>
</reference>
<dbReference type="PROSITE" id="PS01124">
    <property type="entry name" value="HTH_ARAC_FAMILY_2"/>
    <property type="match status" value="1"/>
</dbReference>
<keyword evidence="1" id="KW-0805">Transcription regulation</keyword>
<dbReference type="Gene3D" id="2.60.120.10">
    <property type="entry name" value="Jelly Rolls"/>
    <property type="match status" value="1"/>
</dbReference>
<proteinExistence type="predicted"/>
<evidence type="ECO:0000313" key="5">
    <source>
        <dbReference type="EMBL" id="OPH57780.1"/>
    </source>
</evidence>
<keyword evidence="2" id="KW-0238">DNA-binding</keyword>
<organism evidence="5 6">
    <name type="scientific">Paenibacillus ferrarius</name>
    <dbReference type="NCBI Taxonomy" id="1469647"/>
    <lineage>
        <taxon>Bacteria</taxon>
        <taxon>Bacillati</taxon>
        <taxon>Bacillota</taxon>
        <taxon>Bacilli</taxon>
        <taxon>Bacillales</taxon>
        <taxon>Paenibacillaceae</taxon>
        <taxon>Paenibacillus</taxon>
    </lineage>
</organism>
<evidence type="ECO:0000259" key="4">
    <source>
        <dbReference type="PROSITE" id="PS01124"/>
    </source>
</evidence>
<dbReference type="GO" id="GO:0043565">
    <property type="term" value="F:sequence-specific DNA binding"/>
    <property type="evidence" value="ECO:0007669"/>
    <property type="project" value="InterPro"/>
</dbReference>
<dbReference type="PANTHER" id="PTHR43280">
    <property type="entry name" value="ARAC-FAMILY TRANSCRIPTIONAL REGULATOR"/>
    <property type="match status" value="1"/>
</dbReference>
<evidence type="ECO:0000256" key="2">
    <source>
        <dbReference type="ARBA" id="ARBA00023125"/>
    </source>
</evidence>
<dbReference type="AlphaFoldDB" id="A0A1V4HKJ7"/>
<evidence type="ECO:0000313" key="6">
    <source>
        <dbReference type="Proteomes" id="UP000190626"/>
    </source>
</evidence>
<dbReference type="PROSITE" id="PS00041">
    <property type="entry name" value="HTH_ARAC_FAMILY_1"/>
    <property type="match status" value="1"/>
</dbReference>
<dbReference type="GO" id="GO:0003700">
    <property type="term" value="F:DNA-binding transcription factor activity"/>
    <property type="evidence" value="ECO:0007669"/>
    <property type="project" value="InterPro"/>
</dbReference>